<accession>A0A2N5TJR3</accession>
<keyword evidence="5" id="KW-1185">Reference proteome</keyword>
<evidence type="ECO:0000313" key="6">
    <source>
        <dbReference type="Proteomes" id="UP000235392"/>
    </source>
</evidence>
<evidence type="ECO:0000313" key="4">
    <source>
        <dbReference type="EMBL" id="PLW54276.1"/>
    </source>
</evidence>
<dbReference type="EMBL" id="PGCJ01000807">
    <property type="protein sequence ID" value="PLW19808.1"/>
    <property type="molecule type" value="Genomic_DNA"/>
</dbReference>
<evidence type="ECO:0000313" key="1">
    <source>
        <dbReference type="EMBL" id="PLW19808.1"/>
    </source>
</evidence>
<evidence type="ECO:0000313" key="2">
    <source>
        <dbReference type="EMBL" id="PLW25537.1"/>
    </source>
</evidence>
<name>A0A2N5TJR3_9BASI</name>
<dbReference type="EMBL" id="PGCI01000530">
    <property type="protein sequence ID" value="PLW25537.1"/>
    <property type="molecule type" value="Genomic_DNA"/>
</dbReference>
<gene>
    <name evidence="4" type="ORF">PCANC_05223</name>
    <name evidence="1" type="ORF">PCANC_12639</name>
    <name evidence="3" type="ORF">PCASD_17914</name>
    <name evidence="2" type="ORF">PCASD_23360</name>
</gene>
<organism evidence="3 6">
    <name type="scientific">Puccinia coronata f. sp. avenae</name>
    <dbReference type="NCBI Taxonomy" id="200324"/>
    <lineage>
        <taxon>Eukaryota</taxon>
        <taxon>Fungi</taxon>
        <taxon>Dikarya</taxon>
        <taxon>Basidiomycota</taxon>
        <taxon>Pucciniomycotina</taxon>
        <taxon>Pucciniomycetes</taxon>
        <taxon>Pucciniales</taxon>
        <taxon>Pucciniaceae</taxon>
        <taxon>Puccinia</taxon>
    </lineage>
</organism>
<evidence type="ECO:0000313" key="3">
    <source>
        <dbReference type="EMBL" id="PLW25746.1"/>
    </source>
</evidence>
<comment type="caution">
    <text evidence="3">The sequence shown here is derived from an EMBL/GenBank/DDBJ whole genome shotgun (WGS) entry which is preliminary data.</text>
</comment>
<sequence length="188" mass="20833">MIPTECYFSIRVFLEIRDSFNSRGCPLLYMTYLVESALVYFSRVRPACSAVVILGVLAPIMSIEAASPAKTKPRTFTLHARLLRETCRSDGNAVHHIGAYLALLAVMRDSDVPDKRTARPGRTVVSSPFGRALCEPKHYGESSPETQPQGVGEATVWKVFNLSVTSHLFSDLYIVGSWKEHGSNSLRL</sequence>
<dbReference type="Proteomes" id="UP000235388">
    <property type="component" value="Unassembled WGS sequence"/>
</dbReference>
<dbReference type="AlphaFoldDB" id="A0A2N5TJR3"/>
<protein>
    <submittedName>
        <fullName evidence="3">Uncharacterized protein</fullName>
    </submittedName>
</protein>
<reference evidence="5 6" key="1">
    <citation type="submission" date="2017-11" db="EMBL/GenBank/DDBJ databases">
        <title>De novo assembly and phasing of dikaryotic genomes from two isolates of Puccinia coronata f. sp. avenae, the causal agent of oat crown rust.</title>
        <authorList>
            <person name="Miller M.E."/>
            <person name="Zhang Y."/>
            <person name="Omidvar V."/>
            <person name="Sperschneider J."/>
            <person name="Schwessinger B."/>
            <person name="Raley C."/>
            <person name="Palmer J.M."/>
            <person name="Garnica D."/>
            <person name="Upadhyaya N."/>
            <person name="Rathjen J."/>
            <person name="Taylor J.M."/>
            <person name="Park R.F."/>
            <person name="Dodds P.N."/>
            <person name="Hirsch C.D."/>
            <person name="Kianian S.F."/>
            <person name="Figueroa M."/>
        </authorList>
    </citation>
    <scope>NUCLEOTIDE SEQUENCE [LARGE SCALE GENOMIC DNA]</scope>
    <source>
        <strain evidence="1">12NC29</strain>
        <strain evidence="3">12SD80</strain>
    </source>
</reference>
<proteinExistence type="predicted"/>
<dbReference type="Proteomes" id="UP000235392">
    <property type="component" value="Unassembled WGS sequence"/>
</dbReference>
<dbReference type="EMBL" id="PGCI01000511">
    <property type="protein sequence ID" value="PLW25746.1"/>
    <property type="molecule type" value="Genomic_DNA"/>
</dbReference>
<evidence type="ECO:0000313" key="5">
    <source>
        <dbReference type="Proteomes" id="UP000235388"/>
    </source>
</evidence>
<dbReference type="EMBL" id="PGCJ01000048">
    <property type="protein sequence ID" value="PLW54276.1"/>
    <property type="molecule type" value="Genomic_DNA"/>
</dbReference>